<proteinExistence type="predicted"/>
<sequence>MVYICFFVVLFIVAKHFHYLGQISMIGTLRELEILTDGDVEMLEKMGGE</sequence>
<protein>
    <submittedName>
        <fullName evidence="1">Uncharacterized protein</fullName>
    </submittedName>
</protein>
<evidence type="ECO:0000313" key="1">
    <source>
        <dbReference type="EMBL" id="QJA60635.1"/>
    </source>
</evidence>
<accession>A0A6M3IUE0</accession>
<name>A0A6M3IUE0_9ZZZZ</name>
<dbReference type="AlphaFoldDB" id="A0A6M3IUE0"/>
<reference evidence="1" key="1">
    <citation type="submission" date="2020-03" db="EMBL/GenBank/DDBJ databases">
        <title>The deep terrestrial virosphere.</title>
        <authorList>
            <person name="Holmfeldt K."/>
            <person name="Nilsson E."/>
            <person name="Simone D."/>
            <person name="Lopez-Fernandez M."/>
            <person name="Wu X."/>
            <person name="de Brujin I."/>
            <person name="Lundin D."/>
            <person name="Andersson A."/>
            <person name="Bertilsson S."/>
            <person name="Dopson M."/>
        </authorList>
    </citation>
    <scope>NUCLEOTIDE SEQUENCE</scope>
    <source>
        <strain evidence="2">MM415A01925</strain>
        <strain evidence="1">MM415B01087</strain>
    </source>
</reference>
<dbReference type="EMBL" id="MT141415">
    <property type="protein sequence ID" value="QJA60635.1"/>
    <property type="molecule type" value="Genomic_DNA"/>
</dbReference>
<evidence type="ECO:0000313" key="2">
    <source>
        <dbReference type="EMBL" id="QJA74795.1"/>
    </source>
</evidence>
<gene>
    <name evidence="2" type="ORF">MM415A01925_0013</name>
    <name evidence="1" type="ORF">MM415B01087_0029</name>
</gene>
<organism evidence="1">
    <name type="scientific">viral metagenome</name>
    <dbReference type="NCBI Taxonomy" id="1070528"/>
    <lineage>
        <taxon>unclassified sequences</taxon>
        <taxon>metagenomes</taxon>
        <taxon>organismal metagenomes</taxon>
    </lineage>
</organism>
<dbReference type="EMBL" id="MT142121">
    <property type="protein sequence ID" value="QJA74795.1"/>
    <property type="molecule type" value="Genomic_DNA"/>
</dbReference>